<accession>A0A067QSI6</accession>
<organism evidence="1 2">
    <name type="scientific">Zootermopsis nevadensis</name>
    <name type="common">Dampwood termite</name>
    <dbReference type="NCBI Taxonomy" id="136037"/>
    <lineage>
        <taxon>Eukaryota</taxon>
        <taxon>Metazoa</taxon>
        <taxon>Ecdysozoa</taxon>
        <taxon>Arthropoda</taxon>
        <taxon>Hexapoda</taxon>
        <taxon>Insecta</taxon>
        <taxon>Pterygota</taxon>
        <taxon>Neoptera</taxon>
        <taxon>Polyneoptera</taxon>
        <taxon>Dictyoptera</taxon>
        <taxon>Blattodea</taxon>
        <taxon>Blattoidea</taxon>
        <taxon>Termitoidae</taxon>
        <taxon>Termopsidae</taxon>
        <taxon>Zootermopsis</taxon>
    </lineage>
</organism>
<dbReference type="EMBL" id="KK853076">
    <property type="protein sequence ID" value="KDR11751.1"/>
    <property type="molecule type" value="Genomic_DNA"/>
</dbReference>
<dbReference type="Proteomes" id="UP000027135">
    <property type="component" value="Unassembled WGS sequence"/>
</dbReference>
<evidence type="ECO:0000313" key="2">
    <source>
        <dbReference type="Proteomes" id="UP000027135"/>
    </source>
</evidence>
<name>A0A067QSI6_ZOONE</name>
<dbReference type="AlphaFoldDB" id="A0A067QSI6"/>
<proteinExistence type="predicted"/>
<sequence>MTLMDDPFINAMLHIRTANRYSGQDPAITDCKTPGITRERNSTTSISNFIESRSMLLEYSRLDGRTDGRIRPTHNAFSLCTTCKESSIS</sequence>
<protein>
    <submittedName>
        <fullName evidence="1">Uncharacterized protein</fullName>
    </submittedName>
</protein>
<gene>
    <name evidence="1" type="ORF">L798_13699</name>
</gene>
<reference evidence="1 2" key="1">
    <citation type="journal article" date="2014" name="Nat. Commun.">
        <title>Molecular traces of alternative social organization in a termite genome.</title>
        <authorList>
            <person name="Terrapon N."/>
            <person name="Li C."/>
            <person name="Robertson H.M."/>
            <person name="Ji L."/>
            <person name="Meng X."/>
            <person name="Booth W."/>
            <person name="Chen Z."/>
            <person name="Childers C.P."/>
            <person name="Glastad K.M."/>
            <person name="Gokhale K."/>
            <person name="Gowin J."/>
            <person name="Gronenberg W."/>
            <person name="Hermansen R.A."/>
            <person name="Hu H."/>
            <person name="Hunt B.G."/>
            <person name="Huylmans A.K."/>
            <person name="Khalil S.M."/>
            <person name="Mitchell R.D."/>
            <person name="Munoz-Torres M.C."/>
            <person name="Mustard J.A."/>
            <person name="Pan H."/>
            <person name="Reese J.T."/>
            <person name="Scharf M.E."/>
            <person name="Sun F."/>
            <person name="Vogel H."/>
            <person name="Xiao J."/>
            <person name="Yang W."/>
            <person name="Yang Z."/>
            <person name="Yang Z."/>
            <person name="Zhou J."/>
            <person name="Zhu J."/>
            <person name="Brent C.S."/>
            <person name="Elsik C.G."/>
            <person name="Goodisman M.A."/>
            <person name="Liberles D.A."/>
            <person name="Roe R.M."/>
            <person name="Vargo E.L."/>
            <person name="Vilcinskas A."/>
            <person name="Wang J."/>
            <person name="Bornberg-Bauer E."/>
            <person name="Korb J."/>
            <person name="Zhang G."/>
            <person name="Liebig J."/>
        </authorList>
    </citation>
    <scope>NUCLEOTIDE SEQUENCE [LARGE SCALE GENOMIC DNA]</scope>
    <source>
        <tissue evidence="1">Whole organism</tissue>
    </source>
</reference>
<dbReference type="InParanoid" id="A0A067QSI6"/>
<evidence type="ECO:0000313" key="1">
    <source>
        <dbReference type="EMBL" id="KDR11751.1"/>
    </source>
</evidence>
<keyword evidence="2" id="KW-1185">Reference proteome</keyword>